<gene>
    <name evidence="1" type="ORF">UT27_C0003G0072</name>
</gene>
<dbReference type="InterPro" id="IPR029058">
    <property type="entry name" value="AB_hydrolase_fold"/>
</dbReference>
<organism evidence="1 2">
    <name type="scientific">Candidatus Nomurabacteria bacterium GW2011_GWD2_39_12</name>
    <dbReference type="NCBI Taxonomy" id="1618759"/>
    <lineage>
        <taxon>Bacteria</taxon>
        <taxon>Candidatus Nomuraibacteriota</taxon>
    </lineage>
</organism>
<proteinExistence type="predicted"/>
<dbReference type="Pfam" id="PF02450">
    <property type="entry name" value="LCAT"/>
    <property type="match status" value="1"/>
</dbReference>
<dbReference type="GO" id="GO:0008374">
    <property type="term" value="F:O-acyltransferase activity"/>
    <property type="evidence" value="ECO:0007669"/>
    <property type="project" value="InterPro"/>
</dbReference>
<dbReference type="SUPFAM" id="SSF53474">
    <property type="entry name" value="alpha/beta-Hydrolases"/>
    <property type="match status" value="1"/>
</dbReference>
<dbReference type="PANTHER" id="PTHR11440">
    <property type="entry name" value="LECITHIN-CHOLESTEROL ACYLTRANSFERASE-RELATED"/>
    <property type="match status" value="1"/>
</dbReference>
<evidence type="ECO:0008006" key="3">
    <source>
        <dbReference type="Google" id="ProtNLM"/>
    </source>
</evidence>
<comment type="caution">
    <text evidence="1">The sequence shown here is derived from an EMBL/GenBank/DDBJ whole genome shotgun (WGS) entry which is preliminary data.</text>
</comment>
<dbReference type="InterPro" id="IPR003386">
    <property type="entry name" value="LACT/PDAT_acylTrfase"/>
</dbReference>
<dbReference type="EMBL" id="LBWE01000003">
    <property type="protein sequence ID" value="KKR02115.1"/>
    <property type="molecule type" value="Genomic_DNA"/>
</dbReference>
<sequence length="674" mass="73894">MSTIKLLRFLFALVIFVSVFSFTPKVFAFTSSNFNSNINTSFYTDNTSYGFTCPTSHFTSGMYVDYYIALDNLPPVRVSAGGEICYQHQVFHYSDIDSAGILAATFPTADLTIGHHVRFFFSNSADPNADYFEFDTNGGIAPTPPSPPPSPVCTVDCFSNVLFLPGLEASRLYTQGSDGNEDQLWEPGGNSDVEALYLNPDGTSKNGNIYTRDIIDLGHNIKNIYKSFSDTVNGLVSNQKINTWKEYAYDWRQDVQSIVDNGTKYQTETISLVDTLQSLVDSSKSGKATIVAHSNGGLIAKALLKKLQDDKNAGINNLVDNVDVLILVAVPEIGTSKAVPAVLHGYDQRILFGFLQDETHARELGRNMLSAFGLLPSREYINRVSASPVTFVDTIIPSNVTTKLVQAFGSAINSYDEYKSFLLGGEGRTDPAINQTNLPISLSPNLFAKAESLHNSIDAWIPPTSMRVIEVAGWGLDTIASFEYYPKLCTASVGCGFTLDERPRFTSDGDGTVVVPSAQYTSFVSNTEKYWLNLLNTKNDHTDILESSHLLSFISNTVQKLPLDSSLSTIPPTDSSSRLRLSIHSPVTLDAYDAESNHTGKICPPNSDFCYAEENILNSSYLEFGAKKLDTNSDFEDERVRSPSPAIGGAGLRFATASPSLWQEMKRILMLSGE</sequence>
<protein>
    <recommendedName>
        <fullName evidence="3">Acetyltransferases and hydrolases with the alpha/beta hydrolase fold protein</fullName>
    </recommendedName>
</protein>
<name>A0A837HS49_9BACT</name>
<evidence type="ECO:0000313" key="1">
    <source>
        <dbReference type="EMBL" id="KKR02115.1"/>
    </source>
</evidence>
<dbReference type="AlphaFoldDB" id="A0A837HS49"/>
<reference evidence="1 2" key="1">
    <citation type="journal article" date="2015" name="Nature">
        <title>rRNA introns, odd ribosomes, and small enigmatic genomes across a large radiation of phyla.</title>
        <authorList>
            <person name="Brown C.T."/>
            <person name="Hug L.A."/>
            <person name="Thomas B.C."/>
            <person name="Sharon I."/>
            <person name="Castelle C.J."/>
            <person name="Singh A."/>
            <person name="Wilkins M.J."/>
            <person name="Williams K.H."/>
            <person name="Banfield J.F."/>
        </authorList>
    </citation>
    <scope>NUCLEOTIDE SEQUENCE [LARGE SCALE GENOMIC DNA]</scope>
</reference>
<accession>A0A837HS49</accession>
<dbReference type="Gene3D" id="3.40.50.1820">
    <property type="entry name" value="alpha/beta hydrolase"/>
    <property type="match status" value="1"/>
</dbReference>
<evidence type="ECO:0000313" key="2">
    <source>
        <dbReference type="Proteomes" id="UP000033998"/>
    </source>
</evidence>
<dbReference type="Proteomes" id="UP000033998">
    <property type="component" value="Unassembled WGS sequence"/>
</dbReference>
<dbReference type="GO" id="GO:0006629">
    <property type="term" value="P:lipid metabolic process"/>
    <property type="evidence" value="ECO:0007669"/>
    <property type="project" value="InterPro"/>
</dbReference>